<comment type="caution">
    <text evidence="2">The sequence shown here is derived from an EMBL/GenBank/DDBJ whole genome shotgun (WGS) entry which is preliminary data.</text>
</comment>
<protein>
    <submittedName>
        <fullName evidence="2">Uncharacterized protein</fullName>
    </submittedName>
</protein>
<name>A0AAD1YAG1_EUPCR</name>
<dbReference type="AlphaFoldDB" id="A0AAD1YAG1"/>
<reference evidence="2" key="1">
    <citation type="submission" date="2023-07" db="EMBL/GenBank/DDBJ databases">
        <authorList>
            <consortium name="AG Swart"/>
            <person name="Singh M."/>
            <person name="Singh A."/>
            <person name="Seah K."/>
            <person name="Emmerich C."/>
        </authorList>
    </citation>
    <scope>NUCLEOTIDE SEQUENCE</scope>
    <source>
        <strain evidence="2">DP1</strain>
    </source>
</reference>
<evidence type="ECO:0000313" key="2">
    <source>
        <dbReference type="EMBL" id="CAI2387552.1"/>
    </source>
</evidence>
<dbReference type="Proteomes" id="UP001295684">
    <property type="component" value="Unassembled WGS sequence"/>
</dbReference>
<feature type="compositionally biased region" description="Low complexity" evidence="1">
    <location>
        <begin position="318"/>
        <end position="330"/>
    </location>
</feature>
<evidence type="ECO:0000256" key="1">
    <source>
        <dbReference type="SAM" id="MobiDB-lite"/>
    </source>
</evidence>
<sequence>MSQKRNEKRISDKNIQNPFGLAESIRNPSFEKSISSVKGCQFKYSRNKKKRPIGIKMSTRYSQIEKGKMSPMHNFEDLFVSKNIQGHHSISVHEQESYLFPNINQESGQKSPSNLNGFKQRFSVQNKKIDPIKIDNSFRSKKSFCKIDSGEENSSKSPMLSTIKPPLHPLVLKTKKEVLEEGEANSRAKDASERIERAENSHSKSKLAIPTSENDIMSILVDKVVEDNVCNENEEQKSSQNQEFDYFNDKLLKFKLMKVKNIFAPTYQMDKKEGEKIRYKIKMDAQNEMDTIINKTINENKKLNKKSNVRVVYKKPTEGSSDSTSEGSNSFQARHAKAKNHLKNRVIRMKQKKNKKSLMSKLNIIRNNIYQQRMHSKDGMKTHNPNNYAFRSLQDLRKSKEKGLYDRKKDINIKMLSTLEMDAELTKRSVLNINHSGDFFEEHD</sequence>
<feature type="region of interest" description="Disordered" evidence="1">
    <location>
        <begin position="181"/>
        <end position="206"/>
    </location>
</feature>
<feature type="compositionally biased region" description="Basic and acidic residues" evidence="1">
    <location>
        <begin position="181"/>
        <end position="202"/>
    </location>
</feature>
<keyword evidence="3" id="KW-1185">Reference proteome</keyword>
<feature type="region of interest" description="Disordered" evidence="1">
    <location>
        <begin position="314"/>
        <end position="335"/>
    </location>
</feature>
<proteinExistence type="predicted"/>
<accession>A0AAD1YAG1</accession>
<evidence type="ECO:0000313" key="3">
    <source>
        <dbReference type="Proteomes" id="UP001295684"/>
    </source>
</evidence>
<dbReference type="EMBL" id="CAMPGE010030053">
    <property type="protein sequence ID" value="CAI2387552.1"/>
    <property type="molecule type" value="Genomic_DNA"/>
</dbReference>
<gene>
    <name evidence="2" type="ORF">ECRASSUSDP1_LOCUS29185</name>
</gene>
<organism evidence="2 3">
    <name type="scientific">Euplotes crassus</name>
    <dbReference type="NCBI Taxonomy" id="5936"/>
    <lineage>
        <taxon>Eukaryota</taxon>
        <taxon>Sar</taxon>
        <taxon>Alveolata</taxon>
        <taxon>Ciliophora</taxon>
        <taxon>Intramacronucleata</taxon>
        <taxon>Spirotrichea</taxon>
        <taxon>Hypotrichia</taxon>
        <taxon>Euplotida</taxon>
        <taxon>Euplotidae</taxon>
        <taxon>Moneuplotes</taxon>
    </lineage>
</organism>